<evidence type="ECO:0000256" key="2">
    <source>
        <dbReference type="SAM" id="Phobius"/>
    </source>
</evidence>
<accession>A0ABD1EN06</accession>
<keyword evidence="2" id="KW-0472">Membrane</keyword>
<evidence type="ECO:0000313" key="5">
    <source>
        <dbReference type="Proteomes" id="UP001566132"/>
    </source>
</evidence>
<name>A0ABD1EN06_HYPHA</name>
<feature type="region of interest" description="Disordered" evidence="1">
    <location>
        <begin position="418"/>
        <end position="437"/>
    </location>
</feature>
<feature type="signal peptide" evidence="3">
    <location>
        <begin position="1"/>
        <end position="19"/>
    </location>
</feature>
<evidence type="ECO:0000256" key="1">
    <source>
        <dbReference type="SAM" id="MobiDB-lite"/>
    </source>
</evidence>
<dbReference type="PANTHER" id="PTHR33538">
    <property type="entry name" value="PROTEIN GAMETE EXPRESSED 1"/>
    <property type="match status" value="1"/>
</dbReference>
<keyword evidence="5" id="KW-1185">Reference proteome</keyword>
<feature type="chain" id="PRO_5044824853" evidence="3">
    <location>
        <begin position="20"/>
        <end position="437"/>
    </location>
</feature>
<reference evidence="4 5" key="1">
    <citation type="submission" date="2024-05" db="EMBL/GenBank/DDBJ databases">
        <title>Genetic variation in Jamaican populations of the coffee berry borer (Hypothenemus hampei).</title>
        <authorList>
            <person name="Errbii M."/>
            <person name="Myrie A."/>
        </authorList>
    </citation>
    <scope>NUCLEOTIDE SEQUENCE [LARGE SCALE GENOMIC DNA]</scope>
    <source>
        <strain evidence="4">JA-Hopewell-2020-01-JO</strain>
        <tissue evidence="4">Whole body</tissue>
    </source>
</reference>
<feature type="transmembrane region" description="Helical" evidence="2">
    <location>
        <begin position="256"/>
        <end position="275"/>
    </location>
</feature>
<gene>
    <name evidence="4" type="ORF">ABEB36_008769</name>
</gene>
<dbReference type="AlphaFoldDB" id="A0ABD1EN06"/>
<protein>
    <submittedName>
        <fullName evidence="4">Uncharacterized protein</fullName>
    </submittedName>
</protein>
<proteinExistence type="predicted"/>
<dbReference type="Proteomes" id="UP001566132">
    <property type="component" value="Unassembled WGS sequence"/>
</dbReference>
<keyword evidence="3" id="KW-0732">Signal</keyword>
<dbReference type="InterPro" id="IPR040346">
    <property type="entry name" value="GEX1/Brambleberry"/>
</dbReference>
<feature type="transmembrane region" description="Helical" evidence="2">
    <location>
        <begin position="295"/>
        <end position="316"/>
    </location>
</feature>
<keyword evidence="2" id="KW-0812">Transmembrane</keyword>
<evidence type="ECO:0000256" key="3">
    <source>
        <dbReference type="SAM" id="SignalP"/>
    </source>
</evidence>
<organism evidence="4 5">
    <name type="scientific">Hypothenemus hampei</name>
    <name type="common">Coffee berry borer</name>
    <dbReference type="NCBI Taxonomy" id="57062"/>
    <lineage>
        <taxon>Eukaryota</taxon>
        <taxon>Metazoa</taxon>
        <taxon>Ecdysozoa</taxon>
        <taxon>Arthropoda</taxon>
        <taxon>Hexapoda</taxon>
        <taxon>Insecta</taxon>
        <taxon>Pterygota</taxon>
        <taxon>Neoptera</taxon>
        <taxon>Endopterygota</taxon>
        <taxon>Coleoptera</taxon>
        <taxon>Polyphaga</taxon>
        <taxon>Cucujiformia</taxon>
        <taxon>Curculionidae</taxon>
        <taxon>Scolytinae</taxon>
        <taxon>Hypothenemus</taxon>
    </lineage>
</organism>
<feature type="transmembrane region" description="Helical" evidence="2">
    <location>
        <begin position="224"/>
        <end position="244"/>
    </location>
</feature>
<sequence>MIFHVLQAILQCLIVNSLAFEDFIYVYADGNKEMAEQGRVQYQIIKERGTLPKYGPCWKGALEHLNEGCRSLSEDTQSDIALHITNCFLELSGHQTYNCELDKKPNLRGICINSMSDRAFNVYTEFYTHTQNICWFLRGQIWHETIAENTLKVGKQLEMSAEHQQELIRIQKESIDLQERMLKQGRFLEKVLEDVYVSTQAHQDILKVLTQSVTSLQTWVVGEISWIDSIIFNVTAIFLIFIITSSPRTLQARFPLFFLLFLNLAIERLICTLYTKYTSEQETHNLYSNIYNFVWYTRYAFTFLAAVFVVFSVITYHDINKQNQLALDVIKKQNNDILKSFQDFRRSKTPSVSTASVDFITENDTLKTHNSKMLKSRKLRNGYERLERESSTDSAHNFNLSRLNSNYSRRNVLDLSGPKYMLRSQSRQGTPDSGVVH</sequence>
<dbReference type="PANTHER" id="PTHR33538:SF2">
    <property type="entry name" value="PROTEIN GAMETE EXPRESSED 1"/>
    <property type="match status" value="1"/>
</dbReference>
<keyword evidence="2" id="KW-1133">Transmembrane helix</keyword>
<evidence type="ECO:0000313" key="4">
    <source>
        <dbReference type="EMBL" id="KAL1497883.1"/>
    </source>
</evidence>
<dbReference type="EMBL" id="JBDJPC010000006">
    <property type="protein sequence ID" value="KAL1497883.1"/>
    <property type="molecule type" value="Genomic_DNA"/>
</dbReference>
<comment type="caution">
    <text evidence="4">The sequence shown here is derived from an EMBL/GenBank/DDBJ whole genome shotgun (WGS) entry which is preliminary data.</text>
</comment>